<protein>
    <submittedName>
        <fullName evidence="1">ATP-binding protein</fullName>
    </submittedName>
</protein>
<keyword evidence="1" id="KW-0547">Nucleotide-binding</keyword>
<dbReference type="Proteomes" id="UP000509414">
    <property type="component" value="Chromosome"/>
</dbReference>
<dbReference type="KEGG" id="cinf:CINF_1750"/>
<keyword evidence="2" id="KW-1185">Reference proteome</keyword>
<dbReference type="GO" id="GO:0005524">
    <property type="term" value="F:ATP binding"/>
    <property type="evidence" value="ECO:0007669"/>
    <property type="project" value="UniProtKB-KW"/>
</dbReference>
<evidence type="ECO:0000313" key="1">
    <source>
        <dbReference type="EMBL" id="QLI06219.1"/>
    </source>
</evidence>
<dbReference type="EMBL" id="CP049075">
    <property type="protein sequence ID" value="QLI06219.1"/>
    <property type="molecule type" value="Genomic_DNA"/>
</dbReference>
<proteinExistence type="predicted"/>
<evidence type="ECO:0000313" key="2">
    <source>
        <dbReference type="Proteomes" id="UP000509414"/>
    </source>
</evidence>
<gene>
    <name evidence="1" type="ORF">CINF_1750</name>
</gene>
<keyword evidence="1" id="KW-0067">ATP-binding</keyword>
<name>A0A7H9CNA5_9BACT</name>
<dbReference type="AlphaFoldDB" id="A0A7H9CNA5"/>
<reference evidence="1 2" key="1">
    <citation type="submission" date="2020-02" db="EMBL/GenBank/DDBJ databases">
        <title>Complete genome sequence of the novel Campylobacter species Candidatus Campylobacter infans.</title>
        <authorList>
            <person name="Duim B."/>
            <person name="Zomer A."/>
            <person name="van der Graaf L."/>
            <person name="Wagenaar J."/>
        </authorList>
    </citation>
    <scope>NUCLEOTIDE SEQUENCE [LARGE SCALE GENOMIC DNA]</scope>
    <source>
        <strain evidence="1 2">19S00001</strain>
    </source>
</reference>
<accession>A0A7H9CNA5</accession>
<organism evidence="1 2">
    <name type="scientific">Candidatus Campylobacter infans</name>
    <dbReference type="NCBI Taxonomy" id="2561898"/>
    <lineage>
        <taxon>Bacteria</taxon>
        <taxon>Pseudomonadati</taxon>
        <taxon>Campylobacterota</taxon>
        <taxon>Epsilonproteobacteria</taxon>
        <taxon>Campylobacterales</taxon>
        <taxon>Campylobacteraceae</taxon>
        <taxon>Campylobacter</taxon>
    </lineage>
</organism>
<dbReference type="Gene3D" id="3.40.50.300">
    <property type="entry name" value="P-loop containing nucleotide triphosphate hydrolases"/>
    <property type="match status" value="1"/>
</dbReference>
<sequence>MEILKYLYENPPKINNFLPRKLQIDTKFALLFGAPLCGKSTLAIAHLSRFDKFLYVDLDDIRARIDLKAINEFVLKFQIKALCIDNATSKHLKDLERIKQQCKEAEILIISKDLSLKIDGFKNFYLRGLDYEEFIAFFKRNFDESTIFTHFMDLGNSPFNALNAHKNYLKQAIFSKISPQKRQIMANIANKCAENFSALSSFNELKNELKISKDSFYNELLELKNLGLIEFLEIFSQQENKRLKRVYFSDFALRAVFSFSKNPRALILNMLYCQLASKAVYFAPNLDFYLHYEKLGIIVAPFLSPDLCLMKIKKHLKDYQKLNLNEIIVISNSANLSQILNGIKISILPFWRFVAGF</sequence>
<dbReference type="RefSeq" id="WP_179975274.1">
    <property type="nucleotide sequence ID" value="NZ_CP049075.1"/>
</dbReference>
<dbReference type="InterPro" id="IPR027417">
    <property type="entry name" value="P-loop_NTPase"/>
</dbReference>